<dbReference type="CDD" id="cd16295">
    <property type="entry name" value="TTHA0252-CPSF-like_MBL-fold"/>
    <property type="match status" value="1"/>
</dbReference>
<dbReference type="PANTHER" id="PTHR11203">
    <property type="entry name" value="CLEAVAGE AND POLYADENYLATION SPECIFICITY FACTOR FAMILY MEMBER"/>
    <property type="match status" value="1"/>
</dbReference>
<dbReference type="InterPro" id="IPR001279">
    <property type="entry name" value="Metallo-B-lactamas"/>
</dbReference>
<protein>
    <submittedName>
        <fullName evidence="4">MBL fold metallo-hydrolase</fullName>
    </submittedName>
</protein>
<feature type="domain" description="Metallo-beta-lactamase" evidence="2">
    <location>
        <begin position="14"/>
        <end position="239"/>
    </location>
</feature>
<feature type="domain" description="Beta-Casp" evidence="3">
    <location>
        <begin position="255"/>
        <end position="383"/>
    </location>
</feature>
<dbReference type="InterPro" id="IPR036866">
    <property type="entry name" value="RibonucZ/Hydroxyglut_hydro"/>
</dbReference>
<organism evidence="4 5">
    <name type="scientific">Spartinivicinus marinus</name>
    <dbReference type="NCBI Taxonomy" id="2994442"/>
    <lineage>
        <taxon>Bacteria</taxon>
        <taxon>Pseudomonadati</taxon>
        <taxon>Pseudomonadota</taxon>
        <taxon>Gammaproteobacteria</taxon>
        <taxon>Oceanospirillales</taxon>
        <taxon>Zooshikellaceae</taxon>
        <taxon>Spartinivicinus</taxon>
    </lineage>
</organism>
<dbReference type="Gene3D" id="3.60.15.10">
    <property type="entry name" value="Ribonuclease Z/Hydroxyacylglutathione hydrolase-like"/>
    <property type="match status" value="1"/>
</dbReference>
<comment type="caution">
    <text evidence="4">The sequence shown here is derived from an EMBL/GenBank/DDBJ whole genome shotgun (WGS) entry which is preliminary data.</text>
</comment>
<gene>
    <name evidence="4" type="ORF">H0A36_23355</name>
</gene>
<dbReference type="Gene3D" id="3.40.50.10890">
    <property type="match status" value="1"/>
</dbReference>
<dbReference type="RefSeq" id="WP_180570962.1">
    <property type="nucleotide sequence ID" value="NZ_JACCKB010000055.1"/>
</dbReference>
<evidence type="ECO:0000256" key="1">
    <source>
        <dbReference type="ARBA" id="ARBA00022801"/>
    </source>
</evidence>
<dbReference type="Pfam" id="PF07521">
    <property type="entry name" value="RMMBL"/>
    <property type="match status" value="1"/>
</dbReference>
<dbReference type="SMART" id="SM01027">
    <property type="entry name" value="Beta-Casp"/>
    <property type="match status" value="1"/>
</dbReference>
<dbReference type="GO" id="GO:0004521">
    <property type="term" value="F:RNA endonuclease activity"/>
    <property type="evidence" value="ECO:0007669"/>
    <property type="project" value="TreeGrafter"/>
</dbReference>
<dbReference type="PANTHER" id="PTHR11203:SF37">
    <property type="entry name" value="INTEGRATOR COMPLEX SUBUNIT 11"/>
    <property type="match status" value="1"/>
</dbReference>
<dbReference type="InterPro" id="IPR050698">
    <property type="entry name" value="MBL"/>
</dbReference>
<reference evidence="4 5" key="1">
    <citation type="submission" date="2020-07" db="EMBL/GenBank/DDBJ databases">
        <title>Endozoicomonas sp. nov., isolated from sediment.</title>
        <authorList>
            <person name="Gu T."/>
        </authorList>
    </citation>
    <scope>NUCLEOTIDE SEQUENCE [LARGE SCALE GENOMIC DNA]</scope>
    <source>
        <strain evidence="4 5">SM1973</strain>
    </source>
</reference>
<evidence type="ECO:0000313" key="5">
    <source>
        <dbReference type="Proteomes" id="UP000569732"/>
    </source>
</evidence>
<keyword evidence="1" id="KW-0378">Hydrolase</keyword>
<dbReference type="EMBL" id="JACCKB010000055">
    <property type="protein sequence ID" value="NYZ68961.1"/>
    <property type="molecule type" value="Genomic_DNA"/>
</dbReference>
<evidence type="ECO:0000259" key="2">
    <source>
        <dbReference type="SMART" id="SM00849"/>
    </source>
</evidence>
<dbReference type="InterPro" id="IPR011108">
    <property type="entry name" value="RMMBL"/>
</dbReference>
<accession>A0A853IG48</accession>
<sequence>MATIKFIGAAQEVTGSCHLLESSVTGKVLLDCGMHQGGDAVERLQHESFLFDPRQIDTVILSHAHIDHSGLLPKLVHEGFKGKIYCTEATAELLDIMLNDSTNLYLRDLEKENLRRARRGKKTLKPQIVSSDVGKVLKLCKPQPYNKPFAFSDNATVAFHDAGHILGSAIIEIKLQEKQQQKTLVFSGDLGKKNTVLMNDPMTLTQADVVLMEGTYGNRDHRSLDNTIDQLRDILQEAWDDGGNVLIPAFAVGRTQELLFYLGCLNHEGVLDNWHVYLDSPMAIQVTRIYDRWLRTLDCEGIKPLCSGDQTLLGKFLPKLHLTVKPEESMAINNIKNGAIIIAGSGMCTGGRIRHHFKQRIWNKLNRIIFVGFQAYGTLGRILVDGVKHIRLFGDEYVVKAHIETLGGFSAHAGQTELIEWISQFKNNPRIMLVHGEPEALDALSQKLWDEKGIQTDIPQRGQSLAF</sequence>
<proteinExistence type="predicted"/>
<dbReference type="SUPFAM" id="SSF56281">
    <property type="entry name" value="Metallo-hydrolase/oxidoreductase"/>
    <property type="match status" value="1"/>
</dbReference>
<dbReference type="Proteomes" id="UP000569732">
    <property type="component" value="Unassembled WGS sequence"/>
</dbReference>
<dbReference type="SMART" id="SM00849">
    <property type="entry name" value="Lactamase_B"/>
    <property type="match status" value="1"/>
</dbReference>
<dbReference type="InterPro" id="IPR022712">
    <property type="entry name" value="Beta_Casp"/>
</dbReference>
<dbReference type="AlphaFoldDB" id="A0A853IG48"/>
<dbReference type="Pfam" id="PF00753">
    <property type="entry name" value="Lactamase_B"/>
    <property type="match status" value="1"/>
</dbReference>
<dbReference type="Pfam" id="PF10996">
    <property type="entry name" value="Beta-Casp"/>
    <property type="match status" value="1"/>
</dbReference>
<evidence type="ECO:0000313" key="4">
    <source>
        <dbReference type="EMBL" id="NYZ68961.1"/>
    </source>
</evidence>
<dbReference type="GO" id="GO:0016787">
    <property type="term" value="F:hydrolase activity"/>
    <property type="evidence" value="ECO:0007669"/>
    <property type="project" value="UniProtKB-KW"/>
</dbReference>
<evidence type="ECO:0000259" key="3">
    <source>
        <dbReference type="SMART" id="SM01027"/>
    </source>
</evidence>
<name>A0A853IG48_9GAMM</name>
<keyword evidence="5" id="KW-1185">Reference proteome</keyword>